<dbReference type="SMART" id="SM00199">
    <property type="entry name" value="SCY"/>
    <property type="match status" value="1"/>
</dbReference>
<dbReference type="PRINTS" id="PR00437">
    <property type="entry name" value="SMALLCYTKCXC"/>
</dbReference>
<evidence type="ECO:0000256" key="4">
    <source>
        <dbReference type="ARBA" id="ARBA00022525"/>
    </source>
</evidence>
<comment type="subcellular location">
    <subcellularLocation>
        <location evidence="1">Secreted</location>
    </subcellularLocation>
</comment>
<evidence type="ECO:0000313" key="8">
    <source>
        <dbReference type="EMBL" id="KAG7330445.1"/>
    </source>
</evidence>
<feature type="domain" description="Chemokine interleukin-8-like" evidence="7">
    <location>
        <begin position="26"/>
        <end position="89"/>
    </location>
</feature>
<dbReference type="InterPro" id="IPR033899">
    <property type="entry name" value="CXC_Chemokine_domain"/>
</dbReference>
<dbReference type="OrthoDB" id="9937393at2759"/>
<dbReference type="GO" id="GO:0008009">
    <property type="term" value="F:chemokine activity"/>
    <property type="evidence" value="ECO:0007669"/>
    <property type="project" value="InterPro"/>
</dbReference>
<dbReference type="SUPFAM" id="SSF54117">
    <property type="entry name" value="Interleukin 8-like chemokines"/>
    <property type="match status" value="1"/>
</dbReference>
<dbReference type="Pfam" id="PF00048">
    <property type="entry name" value="IL8"/>
    <property type="match status" value="1"/>
</dbReference>
<evidence type="ECO:0000256" key="1">
    <source>
        <dbReference type="ARBA" id="ARBA00004613"/>
    </source>
</evidence>
<dbReference type="InterPro" id="IPR001089">
    <property type="entry name" value="Chemokine_CXC"/>
</dbReference>
<feature type="chain" id="PRO_5041399715" description="Chemokine interleukin-8-like domain-containing protein" evidence="6">
    <location>
        <begin position="22"/>
        <end position="93"/>
    </location>
</feature>
<protein>
    <recommendedName>
        <fullName evidence="7">Chemokine interleukin-8-like domain-containing protein</fullName>
    </recommendedName>
</protein>
<sequence length="93" mass="10471">MNSSALVITFLTCALLAITEGVPHLQPRCLCTKTTAQEFSEDRIVKLEIFPPGPHCKDTEVIATVKFQREFKVCLNPDNIWVQNILKKKTTTP</sequence>
<dbReference type="CDD" id="cd00273">
    <property type="entry name" value="Chemokine_CXC"/>
    <property type="match status" value="1"/>
</dbReference>
<feature type="signal peptide" evidence="6">
    <location>
        <begin position="1"/>
        <end position="21"/>
    </location>
</feature>
<keyword evidence="9" id="KW-1185">Reference proteome</keyword>
<dbReference type="AlphaFoldDB" id="A0A9D3NX45"/>
<evidence type="ECO:0000256" key="6">
    <source>
        <dbReference type="SAM" id="SignalP"/>
    </source>
</evidence>
<keyword evidence="4" id="KW-0964">Secreted</keyword>
<gene>
    <name evidence="8" type="ORF">KOW79_006667</name>
</gene>
<comment type="function">
    <text evidence="5">Ligand for cxcr3.2. Chemotactic for macrophages.</text>
</comment>
<comment type="caution">
    <text evidence="8">The sequence shown here is derived from an EMBL/GenBank/DDBJ whole genome shotgun (WGS) entry which is preliminary data.</text>
</comment>
<evidence type="ECO:0000259" key="7">
    <source>
        <dbReference type="SMART" id="SM00199"/>
    </source>
</evidence>
<dbReference type="EMBL" id="JAHKSW010000007">
    <property type="protein sequence ID" value="KAG7330445.1"/>
    <property type="molecule type" value="Genomic_DNA"/>
</dbReference>
<evidence type="ECO:0000256" key="3">
    <source>
        <dbReference type="ARBA" id="ARBA00022514"/>
    </source>
</evidence>
<dbReference type="PANTHER" id="PTHR12015">
    <property type="entry name" value="SMALL INDUCIBLE CYTOKINE A"/>
    <property type="match status" value="1"/>
</dbReference>
<dbReference type="Gene3D" id="2.40.50.40">
    <property type="match status" value="1"/>
</dbReference>
<accession>A0A9D3NX45</accession>
<evidence type="ECO:0000256" key="5">
    <source>
        <dbReference type="ARBA" id="ARBA00054901"/>
    </source>
</evidence>
<dbReference type="InterPro" id="IPR001811">
    <property type="entry name" value="Chemokine_IL8-like_dom"/>
</dbReference>
<dbReference type="GO" id="GO:0042056">
    <property type="term" value="F:chemoattractant activity"/>
    <property type="evidence" value="ECO:0007669"/>
    <property type="project" value="UniProtKB-ARBA"/>
</dbReference>
<keyword evidence="6" id="KW-0732">Signal</keyword>
<name>A0A9D3NX45_9TELE</name>
<reference evidence="8 9" key="1">
    <citation type="submission" date="2021-06" db="EMBL/GenBank/DDBJ databases">
        <title>Chromosome-level genome assembly of the red-tail catfish (Hemibagrus wyckioides).</title>
        <authorList>
            <person name="Shao F."/>
        </authorList>
    </citation>
    <scope>NUCLEOTIDE SEQUENCE [LARGE SCALE GENOMIC DNA]</scope>
    <source>
        <strain evidence="8">EC202008001</strain>
        <tissue evidence="8">Blood</tissue>
    </source>
</reference>
<proteinExistence type="inferred from homology"/>
<organism evidence="8 9">
    <name type="scientific">Hemibagrus wyckioides</name>
    <dbReference type="NCBI Taxonomy" id="337641"/>
    <lineage>
        <taxon>Eukaryota</taxon>
        <taxon>Metazoa</taxon>
        <taxon>Chordata</taxon>
        <taxon>Craniata</taxon>
        <taxon>Vertebrata</taxon>
        <taxon>Euteleostomi</taxon>
        <taxon>Actinopterygii</taxon>
        <taxon>Neopterygii</taxon>
        <taxon>Teleostei</taxon>
        <taxon>Ostariophysi</taxon>
        <taxon>Siluriformes</taxon>
        <taxon>Bagridae</taxon>
        <taxon>Hemibagrus</taxon>
    </lineage>
</organism>
<dbReference type="InterPro" id="IPR036048">
    <property type="entry name" value="Interleukin_8-like_sf"/>
</dbReference>
<evidence type="ECO:0000313" key="9">
    <source>
        <dbReference type="Proteomes" id="UP000824219"/>
    </source>
</evidence>
<keyword evidence="3" id="KW-0202">Cytokine</keyword>
<dbReference type="GO" id="GO:0006952">
    <property type="term" value="P:defense response"/>
    <property type="evidence" value="ECO:0007669"/>
    <property type="project" value="InterPro"/>
</dbReference>
<comment type="similarity">
    <text evidence="2">Belongs to the intercrine alpha (chemokine CxC) family.</text>
</comment>
<dbReference type="Proteomes" id="UP000824219">
    <property type="component" value="Linkage Group LG07"/>
</dbReference>
<evidence type="ECO:0000256" key="2">
    <source>
        <dbReference type="ARBA" id="ARBA00010665"/>
    </source>
</evidence>
<dbReference type="GO" id="GO:0005615">
    <property type="term" value="C:extracellular space"/>
    <property type="evidence" value="ECO:0007669"/>
    <property type="project" value="UniProtKB-KW"/>
</dbReference>
<dbReference type="InterPro" id="IPR039809">
    <property type="entry name" value="Chemokine_b/g/d"/>
</dbReference>
<dbReference type="GO" id="GO:0006955">
    <property type="term" value="P:immune response"/>
    <property type="evidence" value="ECO:0007669"/>
    <property type="project" value="InterPro"/>
</dbReference>
<dbReference type="FunFam" id="2.40.50.40:FF:000004">
    <property type="entry name" value="C-X-C motif chemokine"/>
    <property type="match status" value="1"/>
</dbReference>